<feature type="domain" description="Alpha-L-arabinofuranosidase B arabinose-binding" evidence="2">
    <location>
        <begin position="250"/>
        <end position="388"/>
    </location>
</feature>
<sequence length="394" mass="41016">MRRPRNRRLLTVLVAAAATVAALLSAPSAAHAESNGGVRVMPLGDSITDGFNVPGGYRINLWRALANAGHPVDFVGSQFNGPADLPDHDHEGHPGWRIDEVDANATAWVTATAPRSVLIHLGTNDVIQNYALGTAPARLSALVDKVRTAAPNAEVFVASIIPLSDAGREAGAAAFNATLPGIVAGKGAKVHFVDMHAALTTADLADGVHPNRGGYDKMAARWASALAAVPGSAGDDGAATTLPAGSYVSLRATTACCTTRYARHQNGLGYTETVSSASDALLKQDATWKVVPGLAGGCYSLQARNYPTYYLRHQNGRVKISADDGGALMRADATWCPKTGAGGVRLASWNFPGSYLRHINAELWLATPGGTAAQDSTGSFVPDITWAVAPPWAP</sequence>
<dbReference type="Gene3D" id="3.40.50.1110">
    <property type="entry name" value="SGNH hydrolase"/>
    <property type="match status" value="1"/>
</dbReference>
<dbReference type="InterPro" id="IPR036514">
    <property type="entry name" value="SGNH_hydro_sf"/>
</dbReference>
<proteinExistence type="predicted"/>
<accession>A0ABV5LZU6</accession>
<dbReference type="Pfam" id="PF05270">
    <property type="entry name" value="AbfB"/>
    <property type="match status" value="1"/>
</dbReference>
<dbReference type="SUPFAM" id="SSF110221">
    <property type="entry name" value="AbfB domain"/>
    <property type="match status" value="1"/>
</dbReference>
<dbReference type="InterPro" id="IPR036195">
    <property type="entry name" value="AbfB_ABD_sf"/>
</dbReference>
<keyword evidence="5" id="KW-1185">Reference proteome</keyword>
<dbReference type="InterPro" id="IPR007934">
    <property type="entry name" value="AbfB_ABD"/>
</dbReference>
<evidence type="ECO:0000313" key="4">
    <source>
        <dbReference type="EMBL" id="MFB9442124.1"/>
    </source>
</evidence>
<dbReference type="PANTHER" id="PTHR30383">
    <property type="entry name" value="THIOESTERASE 1/PROTEASE 1/LYSOPHOSPHOLIPASE L1"/>
    <property type="match status" value="1"/>
</dbReference>
<comment type="caution">
    <text evidence="4">The sequence shown here is derived from an EMBL/GenBank/DDBJ whole genome shotgun (WGS) entry which is preliminary data.</text>
</comment>
<dbReference type="CDD" id="cd01833">
    <property type="entry name" value="XynB_like"/>
    <property type="match status" value="1"/>
</dbReference>
<evidence type="ECO:0000259" key="3">
    <source>
        <dbReference type="Pfam" id="PF13472"/>
    </source>
</evidence>
<gene>
    <name evidence="4" type="ORF">ACFFTR_03355</name>
</gene>
<dbReference type="EMBL" id="JBHMCA010000012">
    <property type="protein sequence ID" value="MFB9442124.1"/>
    <property type="molecule type" value="Genomic_DNA"/>
</dbReference>
<dbReference type="PROSITE" id="PS51318">
    <property type="entry name" value="TAT"/>
    <property type="match status" value="1"/>
</dbReference>
<dbReference type="CDD" id="cd23399">
    <property type="entry name" value="beta-trefoil_ABD_ABFB"/>
    <property type="match status" value="1"/>
</dbReference>
<dbReference type="Pfam" id="PF13472">
    <property type="entry name" value="Lipase_GDSL_2"/>
    <property type="match status" value="1"/>
</dbReference>
<evidence type="ECO:0000256" key="1">
    <source>
        <dbReference type="SAM" id="SignalP"/>
    </source>
</evidence>
<keyword evidence="1" id="KW-0732">Signal</keyword>
<dbReference type="SUPFAM" id="SSF52266">
    <property type="entry name" value="SGNH hydrolase"/>
    <property type="match status" value="1"/>
</dbReference>
<evidence type="ECO:0000259" key="2">
    <source>
        <dbReference type="Pfam" id="PF05270"/>
    </source>
</evidence>
<organism evidence="4 5">
    <name type="scientific">Dactylosporangium vinaceum</name>
    <dbReference type="NCBI Taxonomy" id="53362"/>
    <lineage>
        <taxon>Bacteria</taxon>
        <taxon>Bacillati</taxon>
        <taxon>Actinomycetota</taxon>
        <taxon>Actinomycetes</taxon>
        <taxon>Micromonosporales</taxon>
        <taxon>Micromonosporaceae</taxon>
        <taxon>Dactylosporangium</taxon>
    </lineage>
</organism>
<protein>
    <submittedName>
        <fullName evidence="4">AbfB domain-containing protein</fullName>
    </submittedName>
</protein>
<dbReference type="InterPro" id="IPR006311">
    <property type="entry name" value="TAT_signal"/>
</dbReference>
<evidence type="ECO:0000313" key="5">
    <source>
        <dbReference type="Proteomes" id="UP001589608"/>
    </source>
</evidence>
<feature type="chain" id="PRO_5045454908" evidence="1">
    <location>
        <begin position="33"/>
        <end position="394"/>
    </location>
</feature>
<feature type="signal peptide" evidence="1">
    <location>
        <begin position="1"/>
        <end position="32"/>
    </location>
</feature>
<dbReference type="Proteomes" id="UP001589608">
    <property type="component" value="Unassembled WGS sequence"/>
</dbReference>
<dbReference type="Gene3D" id="2.80.10.50">
    <property type="match status" value="1"/>
</dbReference>
<dbReference type="InterPro" id="IPR013830">
    <property type="entry name" value="SGNH_hydro"/>
</dbReference>
<dbReference type="RefSeq" id="WP_223095370.1">
    <property type="nucleotide sequence ID" value="NZ_CP061913.1"/>
</dbReference>
<dbReference type="PANTHER" id="PTHR30383:SF5">
    <property type="entry name" value="SGNH HYDROLASE-TYPE ESTERASE DOMAIN-CONTAINING PROTEIN"/>
    <property type="match status" value="1"/>
</dbReference>
<feature type="domain" description="SGNH hydrolase-type esterase" evidence="3">
    <location>
        <begin position="43"/>
        <end position="216"/>
    </location>
</feature>
<reference evidence="4 5" key="1">
    <citation type="submission" date="2024-09" db="EMBL/GenBank/DDBJ databases">
        <authorList>
            <person name="Sun Q."/>
            <person name="Mori K."/>
        </authorList>
    </citation>
    <scope>NUCLEOTIDE SEQUENCE [LARGE SCALE GENOMIC DNA]</scope>
    <source>
        <strain evidence="4 5">JCM 3307</strain>
    </source>
</reference>
<name>A0ABV5LZU6_9ACTN</name>
<dbReference type="InterPro" id="IPR051532">
    <property type="entry name" value="Ester_Hydrolysis_Enzymes"/>
</dbReference>